<feature type="domain" description="DUF7869" evidence="2">
    <location>
        <begin position="250"/>
        <end position="338"/>
    </location>
</feature>
<keyword evidence="4" id="KW-1185">Reference proteome</keyword>
<dbReference type="AlphaFoldDB" id="A0A913ZVU7"/>
<feature type="region of interest" description="Disordered" evidence="1">
    <location>
        <begin position="1"/>
        <end position="29"/>
    </location>
</feature>
<evidence type="ECO:0000256" key="1">
    <source>
        <dbReference type="SAM" id="MobiDB-lite"/>
    </source>
</evidence>
<dbReference type="InterPro" id="IPR057191">
    <property type="entry name" value="DUF7869"/>
</dbReference>
<dbReference type="EnsemblMetazoa" id="XM_038199860.1">
    <property type="protein sequence ID" value="XP_038055788.1"/>
    <property type="gene ID" value="LOC119727795"/>
</dbReference>
<dbReference type="PANTHER" id="PTHR34415">
    <property type="entry name" value="INTEGRASE CATALYTIC DOMAIN-CONTAINING PROTEIN"/>
    <property type="match status" value="1"/>
</dbReference>
<protein>
    <recommendedName>
        <fullName evidence="2">DUF7869 domain-containing protein</fullName>
    </recommendedName>
</protein>
<dbReference type="RefSeq" id="XP_038055788.1">
    <property type="nucleotide sequence ID" value="XM_038199860.1"/>
</dbReference>
<evidence type="ECO:0000313" key="4">
    <source>
        <dbReference type="Proteomes" id="UP000887568"/>
    </source>
</evidence>
<evidence type="ECO:0000313" key="3">
    <source>
        <dbReference type="EnsemblMetazoa" id="XP_038055788.1"/>
    </source>
</evidence>
<dbReference type="OrthoDB" id="10033306at2759"/>
<accession>A0A913ZVU7</accession>
<dbReference type="Pfam" id="PF25273">
    <property type="entry name" value="DUF7869"/>
    <property type="match status" value="1"/>
</dbReference>
<dbReference type="PANTHER" id="PTHR34415:SF1">
    <property type="entry name" value="INTEGRASE CATALYTIC DOMAIN-CONTAINING PROTEIN"/>
    <property type="match status" value="1"/>
</dbReference>
<proteinExistence type="predicted"/>
<organism evidence="3 4">
    <name type="scientific">Patiria miniata</name>
    <name type="common">Bat star</name>
    <name type="synonym">Asterina miniata</name>
    <dbReference type="NCBI Taxonomy" id="46514"/>
    <lineage>
        <taxon>Eukaryota</taxon>
        <taxon>Metazoa</taxon>
        <taxon>Echinodermata</taxon>
        <taxon>Eleutherozoa</taxon>
        <taxon>Asterozoa</taxon>
        <taxon>Asteroidea</taxon>
        <taxon>Valvatacea</taxon>
        <taxon>Valvatida</taxon>
        <taxon>Asterinidae</taxon>
        <taxon>Patiria</taxon>
    </lineage>
</organism>
<reference evidence="3" key="1">
    <citation type="submission" date="2022-11" db="UniProtKB">
        <authorList>
            <consortium name="EnsemblMetazoa"/>
        </authorList>
    </citation>
    <scope>IDENTIFICATION</scope>
</reference>
<dbReference type="Proteomes" id="UP000887568">
    <property type="component" value="Unplaced"/>
</dbReference>
<evidence type="ECO:0000259" key="2">
    <source>
        <dbReference type="Pfam" id="PF25273"/>
    </source>
</evidence>
<name>A0A913ZVU7_PATMI</name>
<dbReference type="GeneID" id="119727795"/>
<sequence length="349" mass="39900">MSRKKLSALQKHYRENGCTPRSHGNSGRVVPHHLSYDDNTRVKHFISNYAETYAILLPGRIPRFKRDDIKLLPSCETKGNVWRKYKQAMELSGKNKSTLSKNLSSDCLFPLGFHARVVAQTAFRKIWNVVCPFVVCCKPMLDVCWQCKKNNSLLYKSANLPDAEKQDRCKRQQEHLANVALERSFYRELVKGSKETAEQQGVMHLGLNNPCSRPVEMHYSFDFAQQMHFPSDPMQPGPIYFLRPRKLGILGVHCEGVTQQVNYLVDESVVISKGSSAVISFVHHFFRQYGLGESNAHLHCDNCSGQNKNRFRLWYLLWRCSCGLHRSIQLHFMVVGHTACSSSGTVAHK</sequence>